<name>A0ABM0KAU6_APLCA</name>
<keyword evidence="2" id="KW-0479">Metal-binding</keyword>
<evidence type="ECO:0000256" key="3">
    <source>
        <dbReference type="ARBA" id="ARBA00023004"/>
    </source>
</evidence>
<evidence type="ECO:0000256" key="1">
    <source>
        <dbReference type="ARBA" id="ARBA00007119"/>
    </source>
</evidence>
<dbReference type="InterPro" id="IPR037217">
    <property type="entry name" value="Trp/Indoleamine_2_3_dOase-like"/>
</dbReference>
<dbReference type="PANTHER" id="PTHR28657:SF5">
    <property type="entry name" value="INDOLEAMINE 2,3-DIOXYGENASE"/>
    <property type="match status" value="1"/>
</dbReference>
<dbReference type="PANTHER" id="PTHR28657">
    <property type="entry name" value="INDOLEAMINE 2,3-DIOXYGENASE"/>
    <property type="match status" value="1"/>
</dbReference>
<keyword evidence="4" id="KW-1185">Reference proteome</keyword>
<evidence type="ECO:0000256" key="2">
    <source>
        <dbReference type="ARBA" id="ARBA00022723"/>
    </source>
</evidence>
<evidence type="ECO:0000313" key="4">
    <source>
        <dbReference type="Proteomes" id="UP000694888"/>
    </source>
</evidence>
<dbReference type="Pfam" id="PF01231">
    <property type="entry name" value="IDO"/>
    <property type="match status" value="1"/>
</dbReference>
<evidence type="ECO:0000313" key="5">
    <source>
        <dbReference type="RefSeq" id="XP_005113130.1"/>
    </source>
</evidence>
<comment type="similarity">
    <text evidence="1">Belongs to the indoleamine 2,3-dioxygenase family.</text>
</comment>
<dbReference type="RefSeq" id="XP_005113130.1">
    <property type="nucleotide sequence ID" value="XM_005113073.3"/>
</dbReference>
<protein>
    <submittedName>
        <fullName evidence="5">Indoleamine 2,3-dioxygenase 2</fullName>
    </submittedName>
</protein>
<sequence length="346" mass="38527">MVFSLEKYQLSPKCGFTAFLPESLGEYYKAWHDLAAKAVNLVTAGTMRQECLKLPQLDSSSLTEYGELRLAHLQLCIITCGYVWEQGTGAPPVPLLPACVAVPFHDVSKKLGMTPVITHSDVAANWELIDEDGPLTRDNFRVRYMMPGGQEFVDFTTLVVEMDVHYTKILPTLQKMGKTASPKQVAEALQEVTIIARKNRELSAEFKSTNFLFLNSSLLVSFSMHVVFSYSTGIYPLLKGIRDGMGSGLKSLGTRMNAGSESRKEDICRKMEGLNTAKTKVITGLWNVRTMYETGKLAQVTAEMRRYGLHVLGISESHWTGSGRLRTATGETLIYSGREDNQHRKV</sequence>
<dbReference type="Proteomes" id="UP000694888">
    <property type="component" value="Unplaced"/>
</dbReference>
<reference evidence="5" key="1">
    <citation type="submission" date="2025-08" db="UniProtKB">
        <authorList>
            <consortium name="RefSeq"/>
        </authorList>
    </citation>
    <scope>IDENTIFICATION</scope>
</reference>
<dbReference type="GeneID" id="101863408"/>
<organism evidence="4 5">
    <name type="scientific">Aplysia californica</name>
    <name type="common">California sea hare</name>
    <dbReference type="NCBI Taxonomy" id="6500"/>
    <lineage>
        <taxon>Eukaryota</taxon>
        <taxon>Metazoa</taxon>
        <taxon>Spiralia</taxon>
        <taxon>Lophotrochozoa</taxon>
        <taxon>Mollusca</taxon>
        <taxon>Gastropoda</taxon>
        <taxon>Heterobranchia</taxon>
        <taxon>Euthyneura</taxon>
        <taxon>Tectipleura</taxon>
        <taxon>Aplysiida</taxon>
        <taxon>Aplysioidea</taxon>
        <taxon>Aplysiidae</taxon>
        <taxon>Aplysia</taxon>
    </lineage>
</organism>
<gene>
    <name evidence="5" type="primary">LOC101863408</name>
</gene>
<accession>A0ABM0KAU6</accession>
<dbReference type="SUPFAM" id="SSF140959">
    <property type="entry name" value="Indolic compounds 2,3-dioxygenase-like"/>
    <property type="match status" value="1"/>
</dbReference>
<keyword evidence="3" id="KW-0408">Iron</keyword>
<dbReference type="InterPro" id="IPR000898">
    <property type="entry name" value="Indolamine_dOase"/>
</dbReference>
<proteinExistence type="inferred from homology"/>